<dbReference type="EMBL" id="CP024915">
    <property type="protein sequence ID" value="AUZ88095.1"/>
    <property type="molecule type" value="Genomic_DNA"/>
</dbReference>
<keyword evidence="1" id="KW-0472">Membrane</keyword>
<feature type="transmembrane region" description="Helical" evidence="1">
    <location>
        <begin position="103"/>
        <end position="122"/>
    </location>
</feature>
<organism evidence="2 3">
    <name type="scientific">Arthrobacter agilis</name>
    <dbReference type="NCBI Taxonomy" id="37921"/>
    <lineage>
        <taxon>Bacteria</taxon>
        <taxon>Bacillati</taxon>
        <taxon>Actinomycetota</taxon>
        <taxon>Actinomycetes</taxon>
        <taxon>Micrococcales</taxon>
        <taxon>Micrococcaceae</taxon>
        <taxon>Arthrobacter</taxon>
    </lineage>
</organism>
<feature type="transmembrane region" description="Helical" evidence="1">
    <location>
        <begin position="78"/>
        <end position="97"/>
    </location>
</feature>
<accession>A0A2L0UFR5</accession>
<evidence type="ECO:0008006" key="4">
    <source>
        <dbReference type="Google" id="ProtNLM"/>
    </source>
</evidence>
<feature type="transmembrane region" description="Helical" evidence="1">
    <location>
        <begin position="23"/>
        <end position="40"/>
    </location>
</feature>
<feature type="transmembrane region" description="Helical" evidence="1">
    <location>
        <begin position="46"/>
        <end position="66"/>
    </location>
</feature>
<reference evidence="2 3" key="1">
    <citation type="submission" date="2017-11" db="EMBL/GenBank/DDBJ databases">
        <title>Draft genome of Arthrobacter agilis strain UMCV2, a plant growth-promoting rhizobacterium and biocontrol capacity of phytopathogenic fungi.</title>
        <authorList>
            <person name="Martinez-Camara R."/>
            <person name="Santoyo G."/>
            <person name="Moreno-Hagelsieb G."/>
            <person name="Valencia-Cantero E."/>
        </authorList>
    </citation>
    <scope>NUCLEOTIDE SEQUENCE [LARGE SCALE GENOMIC DNA]</scope>
    <source>
        <strain evidence="2 3">UMCV2</strain>
    </source>
</reference>
<evidence type="ECO:0000313" key="3">
    <source>
        <dbReference type="Proteomes" id="UP000239187"/>
    </source>
</evidence>
<dbReference type="RefSeq" id="WP_208739263.1">
    <property type="nucleotide sequence ID" value="NZ_CP024915.1"/>
</dbReference>
<evidence type="ECO:0000313" key="2">
    <source>
        <dbReference type="EMBL" id="AUZ88095.1"/>
    </source>
</evidence>
<protein>
    <recommendedName>
        <fullName evidence="4">DUF308 domain-containing protein</fullName>
    </recommendedName>
</protein>
<keyword evidence="1" id="KW-0812">Transmembrane</keyword>
<evidence type="ECO:0000256" key="1">
    <source>
        <dbReference type="SAM" id="Phobius"/>
    </source>
</evidence>
<sequence>MAAAPPDPGAGSDASELSVWKPFLARAGVGAVFGLVTVFWRERSTLVMSVAGGLYLLLTGAAYLWTHRLPYRASRTRLLPDIGGGLLLGAGIASLVFLDDRSFAFAGAVALVVAGGVEVLLGLTARGSVMARDLVIVGTVAVVTGALLPLVEHLGAHALLGVAGGGALLTAVVLGIAALSYRHDSALSAPATSGARGEPDTVN</sequence>
<feature type="transmembrane region" description="Helical" evidence="1">
    <location>
        <begin position="134"/>
        <end position="151"/>
    </location>
</feature>
<proteinExistence type="predicted"/>
<dbReference type="Proteomes" id="UP000239187">
    <property type="component" value="Chromosome"/>
</dbReference>
<name>A0A2L0UFR5_9MICC</name>
<dbReference type="AlphaFoldDB" id="A0A2L0UFR5"/>
<gene>
    <name evidence="2" type="ORF">CVO76_10975</name>
</gene>
<keyword evidence="1" id="KW-1133">Transmembrane helix</keyword>
<feature type="transmembrane region" description="Helical" evidence="1">
    <location>
        <begin position="157"/>
        <end position="179"/>
    </location>
</feature>